<gene>
    <name evidence="2" type="ORF">LIER_00948</name>
</gene>
<feature type="signal peptide" evidence="1">
    <location>
        <begin position="1"/>
        <end position="20"/>
    </location>
</feature>
<dbReference type="PANTHER" id="PTHR47126">
    <property type="entry name" value="5'-ADENYLYLSULFATE REDUCTASE-LIKE 7"/>
    <property type="match status" value="1"/>
</dbReference>
<protein>
    <submittedName>
        <fullName evidence="2">Reductase</fullName>
    </submittedName>
</protein>
<sequence length="307" mass="34558">MKNWVIICITISLLSCIVSASSSICPRKSNPFVKDVYGSQCPLYVPIISPRQVEGDVVERALSFKGVNVFTSVLFYAAYCPFSSPARLNFEVLSSIYPQVEHLVVEHSSALPSSPHSLFSRYGIHSLPAFFVSNGTSSWRYYGSKDLDSLMLFYKTITGYEPVPDITCDKKESCSFIVGNVSDSLETRKMFIMQSWLGLSVRELLKREPYLAFAVVFLCLSLVVNISPKVLHHLRGIWASYGPDLNMQIFGGTSQMTGRVLQMIDVKRVWTKLRRWKIRNLHRGARNARVWASSFTSVSLGKTASNR</sequence>
<dbReference type="InterPro" id="IPR036249">
    <property type="entry name" value="Thioredoxin-like_sf"/>
</dbReference>
<dbReference type="Proteomes" id="UP001454036">
    <property type="component" value="Unassembled WGS sequence"/>
</dbReference>
<feature type="chain" id="PRO_5043618388" evidence="1">
    <location>
        <begin position="21"/>
        <end position="307"/>
    </location>
</feature>
<dbReference type="PROSITE" id="PS51257">
    <property type="entry name" value="PROKAR_LIPOPROTEIN"/>
    <property type="match status" value="1"/>
</dbReference>
<evidence type="ECO:0000313" key="2">
    <source>
        <dbReference type="EMBL" id="GAA0139395.1"/>
    </source>
</evidence>
<accession>A0AAV3NJ83</accession>
<evidence type="ECO:0000256" key="1">
    <source>
        <dbReference type="SAM" id="SignalP"/>
    </source>
</evidence>
<keyword evidence="3" id="KW-1185">Reference proteome</keyword>
<dbReference type="AlphaFoldDB" id="A0AAV3NJ83"/>
<organism evidence="2 3">
    <name type="scientific">Lithospermum erythrorhizon</name>
    <name type="common">Purple gromwell</name>
    <name type="synonym">Lithospermum officinale var. erythrorhizon</name>
    <dbReference type="NCBI Taxonomy" id="34254"/>
    <lineage>
        <taxon>Eukaryota</taxon>
        <taxon>Viridiplantae</taxon>
        <taxon>Streptophyta</taxon>
        <taxon>Embryophyta</taxon>
        <taxon>Tracheophyta</taxon>
        <taxon>Spermatophyta</taxon>
        <taxon>Magnoliopsida</taxon>
        <taxon>eudicotyledons</taxon>
        <taxon>Gunneridae</taxon>
        <taxon>Pentapetalae</taxon>
        <taxon>asterids</taxon>
        <taxon>lamiids</taxon>
        <taxon>Boraginales</taxon>
        <taxon>Boraginaceae</taxon>
        <taxon>Boraginoideae</taxon>
        <taxon>Lithospermeae</taxon>
        <taxon>Lithospermum</taxon>
    </lineage>
</organism>
<name>A0AAV3NJ83_LITER</name>
<proteinExistence type="predicted"/>
<dbReference type="SUPFAM" id="SSF52833">
    <property type="entry name" value="Thioredoxin-like"/>
    <property type="match status" value="1"/>
</dbReference>
<reference evidence="2 3" key="1">
    <citation type="submission" date="2024-01" db="EMBL/GenBank/DDBJ databases">
        <title>The complete chloroplast genome sequence of Lithospermum erythrorhizon: insights into the phylogenetic relationship among Boraginaceae species and the maternal lineages of purple gromwells.</title>
        <authorList>
            <person name="Okada T."/>
            <person name="Watanabe K."/>
        </authorList>
    </citation>
    <scope>NUCLEOTIDE SEQUENCE [LARGE SCALE GENOMIC DNA]</scope>
</reference>
<dbReference type="PANTHER" id="PTHR47126:SF3">
    <property type="entry name" value="5'-ADENYLYLSULFATE REDUCTASE-LIKE 5"/>
    <property type="match status" value="1"/>
</dbReference>
<dbReference type="InterPro" id="IPR044794">
    <property type="entry name" value="APRL5/7"/>
</dbReference>
<keyword evidence="1" id="KW-0732">Signal</keyword>
<comment type="caution">
    <text evidence="2">The sequence shown here is derived from an EMBL/GenBank/DDBJ whole genome shotgun (WGS) entry which is preliminary data.</text>
</comment>
<dbReference type="EMBL" id="BAABME010000085">
    <property type="protein sequence ID" value="GAA0139395.1"/>
    <property type="molecule type" value="Genomic_DNA"/>
</dbReference>
<evidence type="ECO:0000313" key="3">
    <source>
        <dbReference type="Proteomes" id="UP001454036"/>
    </source>
</evidence>